<feature type="non-terminal residue" evidence="1">
    <location>
        <position position="1"/>
    </location>
</feature>
<dbReference type="EMBL" id="BTGU01000036">
    <property type="protein sequence ID" value="GMN51092.1"/>
    <property type="molecule type" value="Genomic_DNA"/>
</dbReference>
<evidence type="ECO:0000313" key="2">
    <source>
        <dbReference type="Proteomes" id="UP001187192"/>
    </source>
</evidence>
<name>A0AA88ADA4_FICCA</name>
<accession>A0AA88ADA4</accession>
<sequence length="11" mass="1311">LHLDSHQSYVL</sequence>
<comment type="caution">
    <text evidence="1">The sequence shown here is derived from an EMBL/GenBank/DDBJ whole genome shotgun (WGS) entry which is preliminary data.</text>
</comment>
<dbReference type="Proteomes" id="UP001187192">
    <property type="component" value="Unassembled WGS sequence"/>
</dbReference>
<keyword evidence="2" id="KW-1185">Reference proteome</keyword>
<reference evidence="1" key="1">
    <citation type="submission" date="2023-07" db="EMBL/GenBank/DDBJ databases">
        <title>draft genome sequence of fig (Ficus carica).</title>
        <authorList>
            <person name="Takahashi T."/>
            <person name="Nishimura K."/>
        </authorList>
    </citation>
    <scope>NUCLEOTIDE SEQUENCE</scope>
</reference>
<organism evidence="1 2">
    <name type="scientific">Ficus carica</name>
    <name type="common">Common fig</name>
    <dbReference type="NCBI Taxonomy" id="3494"/>
    <lineage>
        <taxon>Eukaryota</taxon>
        <taxon>Viridiplantae</taxon>
        <taxon>Streptophyta</taxon>
        <taxon>Embryophyta</taxon>
        <taxon>Tracheophyta</taxon>
        <taxon>Spermatophyta</taxon>
        <taxon>Magnoliopsida</taxon>
        <taxon>eudicotyledons</taxon>
        <taxon>Gunneridae</taxon>
        <taxon>Pentapetalae</taxon>
        <taxon>rosids</taxon>
        <taxon>fabids</taxon>
        <taxon>Rosales</taxon>
        <taxon>Moraceae</taxon>
        <taxon>Ficeae</taxon>
        <taxon>Ficus</taxon>
    </lineage>
</organism>
<evidence type="ECO:0000313" key="1">
    <source>
        <dbReference type="EMBL" id="GMN51092.1"/>
    </source>
</evidence>
<protein>
    <submittedName>
        <fullName evidence="1">Uncharacterized protein</fullName>
    </submittedName>
</protein>
<proteinExistence type="predicted"/>
<gene>
    <name evidence="1" type="ORF">TIFTF001_020248</name>
</gene>